<dbReference type="SUPFAM" id="SSF53383">
    <property type="entry name" value="PLP-dependent transferases"/>
    <property type="match status" value="1"/>
</dbReference>
<dbReference type="AlphaFoldDB" id="A0A0H3G7K3"/>
<dbReference type="SMART" id="SM00345">
    <property type="entry name" value="HTH_GNTR"/>
    <property type="match status" value="1"/>
</dbReference>
<evidence type="ECO:0000256" key="3">
    <source>
        <dbReference type="ARBA" id="ARBA00023015"/>
    </source>
</evidence>
<keyword evidence="7" id="KW-0032">Aminotransferase</keyword>
<reference evidence="7 8" key="1">
    <citation type="journal article" date="2011" name="J. Bacteriol.">
        <title>Genome sequence of the ethanol-producing Zymomonas mobilis subsp. mobilis lectotype strain ATCC 10988.</title>
        <authorList>
            <person name="Pappas K.M."/>
            <person name="Kouvelis V.N."/>
            <person name="Saunders E."/>
            <person name="Brettin T.S."/>
            <person name="Bruce D."/>
            <person name="Detter C."/>
            <person name="Balakireva M."/>
            <person name="Han C.S."/>
            <person name="Savvakis G."/>
            <person name="Kyrpides N.C."/>
            <person name="Typas M.A."/>
        </authorList>
    </citation>
    <scope>NUCLEOTIDE SEQUENCE [LARGE SCALE GENOMIC DNA]</scope>
    <source>
        <strain evidence="8">ATCC 10988 / DSM 424 / CCUG 17860 / LMG 404 / NCIMB 8938 / NRRL B-806 / ZM1</strain>
    </source>
</reference>
<dbReference type="InterPro" id="IPR004839">
    <property type="entry name" value="Aminotransferase_I/II_large"/>
</dbReference>
<accession>A0A0H3G7K3</accession>
<keyword evidence="4" id="KW-0238">DNA-binding</keyword>
<name>A0A0H3G7K3_ZYMMA</name>
<dbReference type="InterPro" id="IPR051446">
    <property type="entry name" value="HTH_trans_reg/aminotransferase"/>
</dbReference>
<dbReference type="Proteomes" id="UP000001494">
    <property type="component" value="Chromosome"/>
</dbReference>
<dbReference type="InterPro" id="IPR015424">
    <property type="entry name" value="PyrdxlP-dep_Trfase"/>
</dbReference>
<evidence type="ECO:0000259" key="6">
    <source>
        <dbReference type="PROSITE" id="PS50949"/>
    </source>
</evidence>
<evidence type="ECO:0000256" key="4">
    <source>
        <dbReference type="ARBA" id="ARBA00023125"/>
    </source>
</evidence>
<dbReference type="GO" id="GO:0003700">
    <property type="term" value="F:DNA-binding transcription factor activity"/>
    <property type="evidence" value="ECO:0007669"/>
    <property type="project" value="InterPro"/>
</dbReference>
<dbReference type="InterPro" id="IPR000524">
    <property type="entry name" value="Tscrpt_reg_HTH_GntR"/>
</dbReference>
<evidence type="ECO:0000256" key="1">
    <source>
        <dbReference type="ARBA" id="ARBA00005384"/>
    </source>
</evidence>
<dbReference type="PANTHER" id="PTHR46577:SF1">
    <property type="entry name" value="HTH-TYPE TRANSCRIPTIONAL REGULATORY PROTEIN GABR"/>
    <property type="match status" value="1"/>
</dbReference>
<dbReference type="GO" id="GO:0003677">
    <property type="term" value="F:DNA binding"/>
    <property type="evidence" value="ECO:0007669"/>
    <property type="project" value="UniProtKB-KW"/>
</dbReference>
<keyword evidence="2" id="KW-0663">Pyridoxal phosphate</keyword>
<dbReference type="Gene3D" id="3.40.640.10">
    <property type="entry name" value="Type I PLP-dependent aspartate aminotransferase-like (Major domain)"/>
    <property type="match status" value="1"/>
</dbReference>
<dbReference type="eggNOG" id="COG1167">
    <property type="taxonomic scope" value="Bacteria"/>
</dbReference>
<dbReference type="EMBL" id="CP002850">
    <property type="protein sequence ID" value="AEH63126.1"/>
    <property type="molecule type" value="Genomic_DNA"/>
</dbReference>
<dbReference type="Gene3D" id="1.10.10.10">
    <property type="entry name" value="Winged helix-like DNA-binding domain superfamily/Winged helix DNA-binding domain"/>
    <property type="match status" value="1"/>
</dbReference>
<feature type="domain" description="HTH gntR-type" evidence="6">
    <location>
        <begin position="17"/>
        <end position="85"/>
    </location>
</feature>
<dbReference type="OrthoDB" id="9808770at2"/>
<sequence>MLFRNEFSLELARDSNKPIYLCLAASIIREIEQGRLKSGERLPGTRILAKNLGLHRNTVDAAYHELTMQGWLVAQSSRGTFVADDLPDFAPIAPINPPSSRPSKREIIATRMLNISDGTPDPRLVPRSELIRAFRHALGTPAFLSGASYVDPRGTTELRMALAETFFDARGVSISPDEIMITHGSQMGLFLAASALLKPSDVIAVENPGYPYAWAAFRATGAKIIGIPVDEDGIDVEKLATIAEETPALQAVYVTPHHQYPTTVTLGMGRRLRLLEIARQHNLTLIEDDYDHEYRFDSKPILPLVARAYHQQPFIHLGSFSKLLAPTIRLGYVIAPPDIMARMMAYRESIDRQGDIPLELALASMIENGDLGRHSRKARRVYAARRDVLAEELKTHLGDAFTFTIPAGGLAIWLRLTDRLNAQIWAEGAAERGLRIKDGQRFSLDDSYPLNYFRFGYAHLNEDEIRHAVSLLLQSRPDAID</sequence>
<dbReference type="GO" id="GO:0030170">
    <property type="term" value="F:pyridoxal phosphate binding"/>
    <property type="evidence" value="ECO:0007669"/>
    <property type="project" value="InterPro"/>
</dbReference>
<keyword evidence="5" id="KW-0804">Transcription</keyword>
<keyword evidence="7" id="KW-0808">Transferase</keyword>
<dbReference type="PANTHER" id="PTHR46577">
    <property type="entry name" value="HTH-TYPE TRANSCRIPTIONAL REGULATORY PROTEIN GABR"/>
    <property type="match status" value="1"/>
</dbReference>
<evidence type="ECO:0000313" key="8">
    <source>
        <dbReference type="Proteomes" id="UP000001494"/>
    </source>
</evidence>
<dbReference type="InterPro" id="IPR036388">
    <property type="entry name" value="WH-like_DNA-bd_sf"/>
</dbReference>
<keyword evidence="3" id="KW-0805">Transcription regulation</keyword>
<dbReference type="CDD" id="cd00609">
    <property type="entry name" value="AAT_like"/>
    <property type="match status" value="1"/>
</dbReference>
<comment type="similarity">
    <text evidence="1">In the C-terminal section; belongs to the class-I pyridoxal-phosphate-dependent aminotransferase family.</text>
</comment>
<dbReference type="KEGG" id="zmm:Zmob_1303"/>
<dbReference type="Pfam" id="PF00155">
    <property type="entry name" value="Aminotran_1_2"/>
    <property type="match status" value="1"/>
</dbReference>
<dbReference type="GO" id="GO:0008483">
    <property type="term" value="F:transaminase activity"/>
    <property type="evidence" value="ECO:0007669"/>
    <property type="project" value="UniProtKB-KW"/>
</dbReference>
<evidence type="ECO:0000256" key="2">
    <source>
        <dbReference type="ARBA" id="ARBA00022898"/>
    </source>
</evidence>
<evidence type="ECO:0000313" key="7">
    <source>
        <dbReference type="EMBL" id="AEH63126.1"/>
    </source>
</evidence>
<dbReference type="InterPro" id="IPR036390">
    <property type="entry name" value="WH_DNA-bd_sf"/>
</dbReference>
<dbReference type="RefSeq" id="WP_014500982.1">
    <property type="nucleotide sequence ID" value="NC_017262.1"/>
</dbReference>
<dbReference type="HOGENOM" id="CLU_017584_0_1_5"/>
<proteinExistence type="inferred from homology"/>
<dbReference type="Pfam" id="PF00392">
    <property type="entry name" value="GntR"/>
    <property type="match status" value="1"/>
</dbReference>
<dbReference type="SUPFAM" id="SSF46785">
    <property type="entry name" value="Winged helix' DNA-binding domain"/>
    <property type="match status" value="1"/>
</dbReference>
<organism evidence="7 8">
    <name type="scientific">Zymomonas mobilis subsp. mobilis (strain ATCC 10988 / DSM 424 / LMG 404 / NCIMB 8938 / NRRL B-806 / ZM1)</name>
    <dbReference type="NCBI Taxonomy" id="555217"/>
    <lineage>
        <taxon>Bacteria</taxon>
        <taxon>Pseudomonadati</taxon>
        <taxon>Pseudomonadota</taxon>
        <taxon>Alphaproteobacteria</taxon>
        <taxon>Sphingomonadales</taxon>
        <taxon>Zymomonadaceae</taxon>
        <taxon>Zymomonas</taxon>
    </lineage>
</organism>
<dbReference type="InterPro" id="IPR015421">
    <property type="entry name" value="PyrdxlP-dep_Trfase_major"/>
</dbReference>
<dbReference type="PROSITE" id="PS50949">
    <property type="entry name" value="HTH_GNTR"/>
    <property type="match status" value="1"/>
</dbReference>
<protein>
    <submittedName>
        <fullName evidence="7">Transcriptional regulator, GntR family with aminotransferase domain-containing protein</fullName>
    </submittedName>
</protein>
<evidence type="ECO:0000256" key="5">
    <source>
        <dbReference type="ARBA" id="ARBA00023163"/>
    </source>
</evidence>
<gene>
    <name evidence="7" type="ordered locus">Zmob_1303</name>
</gene>
<dbReference type="CDD" id="cd07377">
    <property type="entry name" value="WHTH_GntR"/>
    <property type="match status" value="1"/>
</dbReference>